<evidence type="ECO:0000256" key="2">
    <source>
        <dbReference type="ARBA" id="ARBA00010225"/>
    </source>
</evidence>
<feature type="compositionally biased region" description="Polar residues" evidence="5">
    <location>
        <begin position="448"/>
        <end position="463"/>
    </location>
</feature>
<dbReference type="PROSITE" id="PS51257">
    <property type="entry name" value="PROKAR_LIPOPROTEIN"/>
    <property type="match status" value="1"/>
</dbReference>
<gene>
    <name evidence="7" type="ORF">PGTUg99_027474</name>
</gene>
<dbReference type="PANTHER" id="PTHR16023">
    <property type="entry name" value="TAX1 BINDING PROTEIN-RELATED"/>
    <property type="match status" value="1"/>
</dbReference>
<feature type="compositionally biased region" description="Pro residues" evidence="5">
    <location>
        <begin position="602"/>
        <end position="618"/>
    </location>
</feature>
<evidence type="ECO:0000256" key="5">
    <source>
        <dbReference type="SAM" id="MobiDB-lite"/>
    </source>
</evidence>
<keyword evidence="4" id="KW-0472">Membrane</keyword>
<feature type="compositionally biased region" description="Acidic residues" evidence="5">
    <location>
        <begin position="494"/>
        <end position="507"/>
    </location>
</feature>
<feature type="region of interest" description="Disordered" evidence="5">
    <location>
        <begin position="647"/>
        <end position="670"/>
    </location>
</feature>
<protein>
    <recommendedName>
        <fullName evidence="6">Vacuolar protein 14 C-terminal Fig4-binding domain-containing protein</fullName>
    </recommendedName>
</protein>
<dbReference type="AlphaFoldDB" id="A0A5B0RZB9"/>
<proteinExistence type="inferred from homology"/>
<dbReference type="GO" id="GO:0010008">
    <property type="term" value="C:endosome membrane"/>
    <property type="evidence" value="ECO:0007669"/>
    <property type="project" value="TreeGrafter"/>
</dbReference>
<sequence>MSLDRFDCKSVGESFNLSAVASCSSFSLSGCPDYFAPVFHMDRFDQPFEDSRPSASNSIFHPLPPILDHHRHCLPVSPQPLSADPLVSHPILPPLSFFVGTHMDASTLRALQDKVYDKRKHAAFLIEAQIKDHLVKRDYGVIDEIVNQLSSLAFNNNPSWRWGGVMGLAACSIALGPEIASYLLAIVPPIISCFSDPDSKVRYFSCEGMYNVVKVAKGEILVYFNDLFDSLSKLAADPDAAVKNGAELLDRLIKDIVTEQAATYISVVSPRQLHALRQQNTQSSSSSATTMEDSSSYPSAVRAFSLKAFIPLLRERIHTHNPFTRQYLVSWLQLLNSIPEINLVSYLPDFLDGLITYLADSGNEIQLAVQNLLGDMMVEIDAVVHAKEYKEQERLQQRELRRQRRIFEKQMTGAARDPRQFPRPPQPRFHPKEETNDENPACEPRASSPLNAKPSASANNTPVMTGLGAEKKDDLINETGLDSLHFENDNPTDHDEDGDSSETSDDDTYMHGQGVDLNLASIVQILIKWMCIHEITEEIQALCLKWLSEIIQIDQSVIIPFTPRLIPIILGCLSHERNYIKDIAVGANYNLFHAIAQLPTPPPPSLPPVPPPPPPPVNVPDVDKRKHDPRLSSHVSASVDKFRNKIMRPERGNPPATPTPSTWTIRPRRGTRPNGIAEEVVQSNPDHEVQAETPPIEEMPPDPLDYALTVNALTLQFLNEYEETRLAALKWLMMLHNKVPNKILTLEDGTFPALLKTLSDDSEAVIRYDLELLSQISLRSLMNTEEEGYYFRHFMWNLLSLFGTDRNLLESRGNLIVRILCKNLNAERIYKSFAEYLEADEDLEFASSMVQNLTLIMITSPELSDMRRKLKQLETKESVQLFTHLYRSFSHNPISTLTLCLLCPMAYEHAFHLLTILAHDLEMTVGLLIQVDKLVQLLESPVFTSLRLQLLEPDKYPFLYKALYGILMLLPQSSAFATLRNRLGAVSTLGYAHAAPKATTSTLPGSNMNTIRGLKNALKPADHEAVNWSSLLLHFKALQTKHEKVRRQPPHHLHHGRDSESNGMHDRESEFNGGGLNEQQGPPHPNYNSTQVRSPQEIVPDRPTSAHPRISNQHALGGTVPIDTPATNDPVTSPVGHQRLSSTSTQATIPPASMNQPSKIPASVLHSRKKSVGSMAQASNPNRKTSVAAGVGTTNSNGGGAVGVQGVGPSSSSSASSTPTGIPVNIPSGSKTPGGSSSIASSSSSSITTGTQNEKPVGNPNPISAPEPNR</sequence>
<feature type="compositionally biased region" description="Basic and acidic residues" evidence="5">
    <location>
        <begin position="621"/>
        <end position="631"/>
    </location>
</feature>
<feature type="compositionally biased region" description="Polar residues" evidence="5">
    <location>
        <begin position="1139"/>
        <end position="1158"/>
    </location>
</feature>
<keyword evidence="3" id="KW-0677">Repeat</keyword>
<dbReference type="Gene3D" id="1.25.10.10">
    <property type="entry name" value="Leucine-rich Repeat Variant"/>
    <property type="match status" value="2"/>
</dbReference>
<dbReference type="Proteomes" id="UP000325313">
    <property type="component" value="Unassembled WGS sequence"/>
</dbReference>
<evidence type="ECO:0000256" key="3">
    <source>
        <dbReference type="ARBA" id="ARBA00022737"/>
    </source>
</evidence>
<evidence type="ECO:0000313" key="8">
    <source>
        <dbReference type="Proteomes" id="UP000325313"/>
    </source>
</evidence>
<comment type="subcellular location">
    <subcellularLocation>
        <location evidence="1">Endomembrane system</location>
    </subcellularLocation>
</comment>
<dbReference type="GO" id="GO:0006661">
    <property type="term" value="P:phosphatidylinositol biosynthetic process"/>
    <property type="evidence" value="ECO:0007669"/>
    <property type="project" value="InterPro"/>
</dbReference>
<feature type="region of interest" description="Disordered" evidence="5">
    <location>
        <begin position="602"/>
        <end position="634"/>
    </location>
</feature>
<feature type="compositionally biased region" description="Polar residues" evidence="5">
    <location>
        <begin position="1174"/>
        <end position="1185"/>
    </location>
</feature>
<dbReference type="Pfam" id="PF12755">
    <property type="entry name" value="Vac14_Fab1_bd"/>
    <property type="match status" value="1"/>
</dbReference>
<organism evidence="7 8">
    <name type="scientific">Puccinia graminis f. sp. tritici</name>
    <dbReference type="NCBI Taxonomy" id="56615"/>
    <lineage>
        <taxon>Eukaryota</taxon>
        <taxon>Fungi</taxon>
        <taxon>Dikarya</taxon>
        <taxon>Basidiomycota</taxon>
        <taxon>Pucciniomycotina</taxon>
        <taxon>Pucciniomycetes</taxon>
        <taxon>Pucciniales</taxon>
        <taxon>Pucciniaceae</taxon>
        <taxon>Puccinia</taxon>
    </lineage>
</organism>
<feature type="region of interest" description="Disordered" evidence="5">
    <location>
        <begin position="409"/>
        <end position="509"/>
    </location>
</feature>
<accession>A0A5B0RZB9</accession>
<comment type="caution">
    <text evidence="7">The sequence shown here is derived from an EMBL/GenBank/DDBJ whole genome shotgun (WGS) entry which is preliminary data.</text>
</comment>
<feature type="region of interest" description="Disordered" evidence="5">
    <location>
        <begin position="1042"/>
        <end position="1270"/>
    </location>
</feature>
<dbReference type="EMBL" id="VDEP01000104">
    <property type="protein sequence ID" value="KAA1131251.1"/>
    <property type="molecule type" value="Genomic_DNA"/>
</dbReference>
<feature type="compositionally biased region" description="Low complexity" evidence="5">
    <location>
        <begin position="1207"/>
        <end position="1251"/>
    </location>
</feature>
<dbReference type="Pfam" id="PF11916">
    <property type="entry name" value="Vac14_Fig4_bd"/>
    <property type="match status" value="1"/>
</dbReference>
<dbReference type="InterPro" id="IPR026825">
    <property type="entry name" value="Vac14"/>
</dbReference>
<reference evidence="7 8" key="1">
    <citation type="submission" date="2019-05" db="EMBL/GenBank/DDBJ databases">
        <title>Emergence of the Ug99 lineage of the wheat stem rust pathogen through somatic hybridization.</title>
        <authorList>
            <person name="Li F."/>
            <person name="Upadhyaya N.M."/>
            <person name="Sperschneider J."/>
            <person name="Matny O."/>
            <person name="Nguyen-Phuc H."/>
            <person name="Mago R."/>
            <person name="Raley C."/>
            <person name="Miller M.E."/>
            <person name="Silverstein K.A.T."/>
            <person name="Henningsen E."/>
            <person name="Hirsch C.D."/>
            <person name="Visser B."/>
            <person name="Pretorius Z.A."/>
            <person name="Steffenson B.J."/>
            <person name="Schwessinger B."/>
            <person name="Dodds P.N."/>
            <person name="Figueroa M."/>
        </authorList>
    </citation>
    <scope>NUCLEOTIDE SEQUENCE [LARGE SCALE GENOMIC DNA]</scope>
    <source>
        <strain evidence="7 8">Ug99</strain>
    </source>
</reference>
<feature type="compositionally biased region" description="Gly residues" evidence="5">
    <location>
        <begin position="1197"/>
        <end position="1206"/>
    </location>
</feature>
<feature type="compositionally biased region" description="Basic residues" evidence="5">
    <location>
        <begin position="1043"/>
        <end position="1055"/>
    </location>
</feature>
<comment type="similarity">
    <text evidence="2">Belongs to the VAC14 family.</text>
</comment>
<dbReference type="PANTHER" id="PTHR16023:SF0">
    <property type="entry name" value="PROTEIN VAC14 HOMOLOG"/>
    <property type="match status" value="1"/>
</dbReference>
<feature type="compositionally biased region" description="Basic and acidic residues" evidence="5">
    <location>
        <begin position="1056"/>
        <end position="1070"/>
    </location>
</feature>
<feature type="compositionally biased region" description="Basic and acidic residues" evidence="5">
    <location>
        <begin position="484"/>
        <end position="493"/>
    </location>
</feature>
<name>A0A5B0RZB9_PUCGR</name>
<evidence type="ECO:0000259" key="6">
    <source>
        <dbReference type="Pfam" id="PF11916"/>
    </source>
</evidence>
<dbReference type="InterPro" id="IPR016024">
    <property type="entry name" value="ARM-type_fold"/>
</dbReference>
<dbReference type="GO" id="GO:0070772">
    <property type="term" value="C:PAS complex"/>
    <property type="evidence" value="ECO:0007669"/>
    <property type="project" value="InterPro"/>
</dbReference>
<feature type="domain" description="Vacuolar protein 14 C-terminal Fig4-binding" evidence="6">
    <location>
        <begin position="806"/>
        <end position="986"/>
    </location>
</feature>
<dbReference type="SUPFAM" id="SSF48371">
    <property type="entry name" value="ARM repeat"/>
    <property type="match status" value="1"/>
</dbReference>
<dbReference type="GO" id="GO:0000329">
    <property type="term" value="C:fungal-type vacuole membrane"/>
    <property type="evidence" value="ECO:0007669"/>
    <property type="project" value="TreeGrafter"/>
</dbReference>
<evidence type="ECO:0000313" key="7">
    <source>
        <dbReference type="EMBL" id="KAA1131251.1"/>
    </source>
</evidence>
<dbReference type="InterPro" id="IPR021841">
    <property type="entry name" value="VAC14_Fig4p-bd"/>
</dbReference>
<evidence type="ECO:0000256" key="1">
    <source>
        <dbReference type="ARBA" id="ARBA00004308"/>
    </source>
</evidence>
<evidence type="ECO:0000256" key="4">
    <source>
        <dbReference type="ARBA" id="ARBA00023136"/>
    </source>
</evidence>
<dbReference type="InterPro" id="IPR011989">
    <property type="entry name" value="ARM-like"/>
</dbReference>